<protein>
    <recommendedName>
        <fullName evidence="1 8">Tyrosine--tRNA ligase</fullName>
        <ecNumber evidence="1 8">6.1.1.1</ecNumber>
    </recommendedName>
</protein>
<dbReference type="InterPro" id="IPR002305">
    <property type="entry name" value="aa-tRNA-synth_Ic"/>
</dbReference>
<evidence type="ECO:0000256" key="7">
    <source>
        <dbReference type="ARBA" id="ARBA00048248"/>
    </source>
</evidence>
<reference evidence="10 11" key="1">
    <citation type="journal article" date="2019" name="Int. J. Syst. Evol. Microbiol.">
        <title>The Global Catalogue of Microorganisms (GCM) 10K type strain sequencing project: providing services to taxonomists for standard genome sequencing and annotation.</title>
        <authorList>
            <consortium name="The Broad Institute Genomics Platform"/>
            <consortium name="The Broad Institute Genome Sequencing Center for Infectious Disease"/>
            <person name="Wu L."/>
            <person name="Ma J."/>
        </authorList>
    </citation>
    <scope>NUCLEOTIDE SEQUENCE [LARGE SCALE GENOMIC DNA]</scope>
    <source>
        <strain evidence="10 11">JCM 13004</strain>
    </source>
</reference>
<dbReference type="Gene3D" id="1.10.240.10">
    <property type="entry name" value="Tyrosyl-Transfer RNA Synthetase"/>
    <property type="match status" value="1"/>
</dbReference>
<dbReference type="PANTHER" id="PTHR11766:SF1">
    <property type="entry name" value="TYROSINE--TRNA LIGASE"/>
    <property type="match status" value="1"/>
</dbReference>
<dbReference type="Proteomes" id="UP001500037">
    <property type="component" value="Unassembled WGS sequence"/>
</dbReference>
<keyword evidence="11" id="KW-1185">Reference proteome</keyword>
<comment type="similarity">
    <text evidence="9">Belongs to the class-I aminoacyl-tRNA synthetase family.</text>
</comment>
<name>A0ABN1WMA1_9ACTN</name>
<dbReference type="PROSITE" id="PS00178">
    <property type="entry name" value="AA_TRNA_LIGASE_I"/>
    <property type="match status" value="1"/>
</dbReference>
<dbReference type="Gene3D" id="3.40.50.620">
    <property type="entry name" value="HUPs"/>
    <property type="match status" value="1"/>
</dbReference>
<dbReference type="InterPro" id="IPR024088">
    <property type="entry name" value="Tyr-tRNA-ligase_bac-type"/>
</dbReference>
<keyword evidence="6 9" id="KW-0030">Aminoacyl-tRNA synthetase</keyword>
<accession>A0ABN1WMA1</accession>
<keyword evidence="5 9" id="KW-0648">Protein biosynthesis</keyword>
<dbReference type="EMBL" id="BAAALF010000105">
    <property type="protein sequence ID" value="GAA1253514.1"/>
    <property type="molecule type" value="Genomic_DNA"/>
</dbReference>
<evidence type="ECO:0000256" key="3">
    <source>
        <dbReference type="ARBA" id="ARBA00022741"/>
    </source>
</evidence>
<dbReference type="PANTHER" id="PTHR11766">
    <property type="entry name" value="TYROSYL-TRNA SYNTHETASE"/>
    <property type="match status" value="1"/>
</dbReference>
<dbReference type="Pfam" id="PF00579">
    <property type="entry name" value="tRNA-synt_1b"/>
    <property type="match status" value="1"/>
</dbReference>
<dbReference type="InterPro" id="IPR014729">
    <property type="entry name" value="Rossmann-like_a/b/a_fold"/>
</dbReference>
<evidence type="ECO:0000256" key="8">
    <source>
        <dbReference type="NCBIfam" id="TIGR00234"/>
    </source>
</evidence>
<gene>
    <name evidence="10" type="primary">tyrS_2</name>
    <name evidence="10" type="ORF">GCM10009665_50180</name>
</gene>
<evidence type="ECO:0000256" key="6">
    <source>
        <dbReference type="ARBA" id="ARBA00023146"/>
    </source>
</evidence>
<dbReference type="NCBIfam" id="TIGR00234">
    <property type="entry name" value="tyrS"/>
    <property type="match status" value="1"/>
</dbReference>
<evidence type="ECO:0000313" key="10">
    <source>
        <dbReference type="EMBL" id="GAA1253514.1"/>
    </source>
</evidence>
<dbReference type="PRINTS" id="PR01040">
    <property type="entry name" value="TRNASYNTHTYR"/>
</dbReference>
<dbReference type="InterPro" id="IPR002307">
    <property type="entry name" value="Tyr-tRNA-ligase"/>
</dbReference>
<proteinExistence type="inferred from homology"/>
<comment type="catalytic activity">
    <reaction evidence="7">
        <text>tRNA(Tyr) + L-tyrosine + ATP = L-tyrosyl-tRNA(Tyr) + AMP + diphosphate + H(+)</text>
        <dbReference type="Rhea" id="RHEA:10220"/>
        <dbReference type="Rhea" id="RHEA-COMP:9706"/>
        <dbReference type="Rhea" id="RHEA-COMP:9707"/>
        <dbReference type="ChEBI" id="CHEBI:15378"/>
        <dbReference type="ChEBI" id="CHEBI:30616"/>
        <dbReference type="ChEBI" id="CHEBI:33019"/>
        <dbReference type="ChEBI" id="CHEBI:58315"/>
        <dbReference type="ChEBI" id="CHEBI:78442"/>
        <dbReference type="ChEBI" id="CHEBI:78536"/>
        <dbReference type="ChEBI" id="CHEBI:456215"/>
        <dbReference type="EC" id="6.1.1.1"/>
    </reaction>
</comment>
<evidence type="ECO:0000256" key="4">
    <source>
        <dbReference type="ARBA" id="ARBA00022840"/>
    </source>
</evidence>
<evidence type="ECO:0000256" key="1">
    <source>
        <dbReference type="ARBA" id="ARBA00013160"/>
    </source>
</evidence>
<dbReference type="EC" id="6.1.1.1" evidence="1 8"/>
<dbReference type="GO" id="GO:0016874">
    <property type="term" value="F:ligase activity"/>
    <property type="evidence" value="ECO:0007669"/>
    <property type="project" value="UniProtKB-KW"/>
</dbReference>
<organism evidence="10 11">
    <name type="scientific">Kitasatospora nipponensis</name>
    <dbReference type="NCBI Taxonomy" id="258049"/>
    <lineage>
        <taxon>Bacteria</taxon>
        <taxon>Bacillati</taxon>
        <taxon>Actinomycetota</taxon>
        <taxon>Actinomycetes</taxon>
        <taxon>Kitasatosporales</taxon>
        <taxon>Streptomycetaceae</taxon>
        <taxon>Kitasatospora</taxon>
    </lineage>
</organism>
<evidence type="ECO:0000256" key="5">
    <source>
        <dbReference type="ARBA" id="ARBA00022917"/>
    </source>
</evidence>
<evidence type="ECO:0000256" key="9">
    <source>
        <dbReference type="RuleBase" id="RU363036"/>
    </source>
</evidence>
<keyword evidence="3 9" id="KW-0547">Nucleotide-binding</keyword>
<keyword evidence="2 9" id="KW-0436">Ligase</keyword>
<dbReference type="SUPFAM" id="SSF52374">
    <property type="entry name" value="Nucleotidylyl transferase"/>
    <property type="match status" value="1"/>
</dbReference>
<evidence type="ECO:0000313" key="11">
    <source>
        <dbReference type="Proteomes" id="UP001500037"/>
    </source>
</evidence>
<keyword evidence="4 9" id="KW-0067">ATP-binding</keyword>
<dbReference type="InterPro" id="IPR001412">
    <property type="entry name" value="aa-tRNA-synth_I_CS"/>
</dbReference>
<comment type="caution">
    <text evidence="10">The sequence shown here is derived from an EMBL/GenBank/DDBJ whole genome shotgun (WGS) entry which is preliminary data.</text>
</comment>
<sequence length="468" mass="50488">MSRLSESVVRAMEILKGSDLAADYTVARLLEETHSRRSLDLSDLSPAEQAALVEGRAINVIPSASALAEKITAAQAEGRPLVVKYGIDPTSPDVHLGHSVPIIIASRFQRMGHHVVFIIGDVTAKIGDPSGRSSERPALTDADIAHNLSGYQQQVTPFIDFTRADLRFNGEWLNKVSLPELVGILAHVPVSMTLQRDDFRNRLAAGDGLSVAEFVYSVVMALDSVAIDADVELGGVDQLLNLQMCRKVMEIREQTPEVIITTPLIEGTDGTGAKMSKSKGNYVGLSSSPDEIFGRVMSIPDHLIEPYLKQLTEWTDEEITAVTARVADGTAHPMAIKRILAGEVTATLHGLEAAEAARAEFTARFSKRTFGETQNLPAISLKEHADTPLVTVLTQILGFAPSNSAARRVAAQNGLRLIAETADGEQHTTQLDQDTTQQPLSALVSEADITGEATFYLKAGRKIARIDA</sequence>
<dbReference type="RefSeq" id="WP_344444236.1">
    <property type="nucleotide sequence ID" value="NZ_BAAALF010000105.1"/>
</dbReference>
<evidence type="ECO:0000256" key="2">
    <source>
        <dbReference type="ARBA" id="ARBA00022598"/>
    </source>
</evidence>